<dbReference type="Proteomes" id="UP000029859">
    <property type="component" value="Unassembled WGS sequence"/>
</dbReference>
<protein>
    <submittedName>
        <fullName evidence="4">PmbA protein</fullName>
    </submittedName>
</protein>
<dbReference type="InterPro" id="IPR047657">
    <property type="entry name" value="PmbA"/>
</dbReference>
<organism evidence="4 5">
    <name type="scientific">Methanococcoides methylutens</name>
    <dbReference type="NCBI Taxonomy" id="2226"/>
    <lineage>
        <taxon>Archaea</taxon>
        <taxon>Methanobacteriati</taxon>
        <taxon>Methanobacteriota</taxon>
        <taxon>Stenosarchaea group</taxon>
        <taxon>Methanomicrobia</taxon>
        <taxon>Methanosarcinales</taxon>
        <taxon>Methanosarcinaceae</taxon>
        <taxon>Methanococcoides</taxon>
    </lineage>
</organism>
<accession>A0A099T3X8</accession>
<dbReference type="OrthoDB" id="84520at2157"/>
<dbReference type="Pfam" id="PF19289">
    <property type="entry name" value="PmbA_TldD_3rd"/>
    <property type="match status" value="1"/>
</dbReference>
<reference evidence="4 5" key="1">
    <citation type="submission" date="2014-09" db="EMBL/GenBank/DDBJ databases">
        <title>Draft genome sequence of an obligately methylotrophic methanogen, Methanococcoides methylutens, isolated from marine sediment.</title>
        <authorList>
            <person name="Guan Y."/>
            <person name="Ngugi D.K."/>
            <person name="Blom J."/>
            <person name="Ali S."/>
            <person name="Ferry J.G."/>
            <person name="Stingl U."/>
        </authorList>
    </citation>
    <scope>NUCLEOTIDE SEQUENCE [LARGE SCALE GENOMIC DNA]</scope>
    <source>
        <strain evidence="4 5">DSM 2657</strain>
    </source>
</reference>
<feature type="domain" description="Metalloprotease TldD/E C-terminal" evidence="2">
    <location>
        <begin position="219"/>
        <end position="436"/>
    </location>
</feature>
<sequence>MFDLAEKTLKIAEQLGADEAEVFIIHSRSITADIKKNTIESAKDRSSQGIGIRTIVNGAVGFASTNIVESIDETVKVAVASAKIRESDPDWRSLPSNSKYPKVSGTFDKKIEELGLDECISLTGEMINGALSIPNINTTSGSFSTTISKQMIMNTNGVEVIDEGTGVSGFVDVITTEGDISTAYDFEVSRFLDIDTFNIGKNASDLAIRSQNGISIEPQKTNVILHPFAFSDILGNTFEPSLDADNVQKGRSSLIGKIDEEIATSELTIVDDGTLHAGIETSISDEEGTPSQRTEIIDKGIFRSYLYDNYTAGKDDTSSTGNGTRHSYASTPSVGSRNLIIDYPQSDVIAETEEGVFINTVIGAHTANAISGDFSVEARNAFTIKDGQIGKPIKSLMLSGNIFEMLNNITGAGADVRKVGGTIAPSLRISNMSIVG</sequence>
<dbReference type="SUPFAM" id="SSF111283">
    <property type="entry name" value="Putative modulator of DNA gyrase, PmbA/TldD"/>
    <property type="match status" value="1"/>
</dbReference>
<dbReference type="GO" id="GO:0006508">
    <property type="term" value="P:proteolysis"/>
    <property type="evidence" value="ECO:0007669"/>
    <property type="project" value="InterPro"/>
</dbReference>
<dbReference type="Pfam" id="PF19290">
    <property type="entry name" value="PmbA_TldD_2nd"/>
    <property type="match status" value="1"/>
</dbReference>
<dbReference type="GO" id="GO:0005829">
    <property type="term" value="C:cytosol"/>
    <property type="evidence" value="ECO:0007669"/>
    <property type="project" value="TreeGrafter"/>
</dbReference>
<evidence type="ECO:0000259" key="3">
    <source>
        <dbReference type="Pfam" id="PF19290"/>
    </source>
</evidence>
<name>A0A099T3X8_METMT</name>
<dbReference type="EMBL" id="JRHO01000002">
    <property type="protein sequence ID" value="KGK99792.1"/>
    <property type="molecule type" value="Genomic_DNA"/>
</dbReference>
<dbReference type="Pfam" id="PF01523">
    <property type="entry name" value="PmbA_TldD_1st"/>
    <property type="match status" value="1"/>
</dbReference>
<evidence type="ECO:0000259" key="1">
    <source>
        <dbReference type="Pfam" id="PF01523"/>
    </source>
</evidence>
<evidence type="ECO:0000259" key="2">
    <source>
        <dbReference type="Pfam" id="PF19289"/>
    </source>
</evidence>
<dbReference type="InterPro" id="IPR045569">
    <property type="entry name" value="Metalloprtase-TldD/E_C"/>
</dbReference>
<dbReference type="InterPro" id="IPR035068">
    <property type="entry name" value="TldD/PmbA_N"/>
</dbReference>
<feature type="domain" description="Metalloprotease TldD/E N-terminal" evidence="1">
    <location>
        <begin position="20"/>
        <end position="82"/>
    </location>
</feature>
<dbReference type="GO" id="GO:0008237">
    <property type="term" value="F:metallopeptidase activity"/>
    <property type="evidence" value="ECO:0007669"/>
    <property type="project" value="InterPro"/>
</dbReference>
<keyword evidence="5" id="KW-1185">Reference proteome</keyword>
<dbReference type="PANTHER" id="PTHR43421">
    <property type="entry name" value="METALLOPROTEASE PMBA"/>
    <property type="match status" value="1"/>
</dbReference>
<dbReference type="AlphaFoldDB" id="A0A099T3X8"/>
<gene>
    <name evidence="4" type="ORF">LI82_00895</name>
</gene>
<evidence type="ECO:0000313" key="4">
    <source>
        <dbReference type="EMBL" id="KGK99792.1"/>
    </source>
</evidence>
<dbReference type="RefSeq" id="WP_048193067.1">
    <property type="nucleotide sequence ID" value="NZ_CAAGSM010000008.1"/>
</dbReference>
<feature type="domain" description="Metalloprotease TldD/E central" evidence="3">
    <location>
        <begin position="110"/>
        <end position="210"/>
    </location>
</feature>
<comment type="caution">
    <text evidence="4">The sequence shown here is derived from an EMBL/GenBank/DDBJ whole genome shotgun (WGS) entry which is preliminary data.</text>
</comment>
<dbReference type="Gene3D" id="3.30.2290.10">
    <property type="entry name" value="PmbA/TldD superfamily"/>
    <property type="match status" value="1"/>
</dbReference>
<evidence type="ECO:0000313" key="5">
    <source>
        <dbReference type="Proteomes" id="UP000029859"/>
    </source>
</evidence>
<proteinExistence type="predicted"/>
<dbReference type="InterPro" id="IPR002510">
    <property type="entry name" value="Metalloprtase-TldD/E_N"/>
</dbReference>
<dbReference type="PANTHER" id="PTHR43421:SF1">
    <property type="entry name" value="METALLOPROTEASE PMBA"/>
    <property type="match status" value="1"/>
</dbReference>
<dbReference type="InterPro" id="IPR036059">
    <property type="entry name" value="TldD/PmbA_sf"/>
</dbReference>
<dbReference type="InterPro" id="IPR045570">
    <property type="entry name" value="Metalloprtase-TldD/E_cen_dom"/>
</dbReference>